<protein>
    <submittedName>
        <fullName evidence="1">Uncharacterized protein</fullName>
    </submittedName>
</protein>
<dbReference type="OrthoDB" id="39127at10239"/>
<dbReference type="EMBL" id="HF920637">
    <property type="protein sequence ID" value="CCV02399.1"/>
    <property type="molecule type" value="Genomic_DNA"/>
</dbReference>
<dbReference type="Proteomes" id="UP000114278">
    <property type="component" value="Segment"/>
</dbReference>
<reference evidence="1 2" key="1">
    <citation type="journal article" date="2014" name="J. Gen. Virol.">
        <title>Genome sequence of a crustacean iridovirus, IIV31, isolated from the pill bug, Armadillidium vulgare.</title>
        <authorList>
            <person name="Piegu B."/>
            <person name="Guizard S."/>
            <person name="Yeping T."/>
            <person name="Cruaud C."/>
            <person name="Asgari S."/>
            <person name="Bideshi D.K."/>
            <person name="Federici B.A."/>
            <person name="Bigot Y."/>
        </authorList>
    </citation>
    <scope>NUCLEOTIDE SEQUENCE [LARGE SCALE GENOMIC DNA]</scope>
</reference>
<dbReference type="GeneID" id="19738611"/>
<gene>
    <name evidence="1" type="primary">027L</name>
    <name evidence="1" type="ORF">IIV31_027L</name>
</gene>
<keyword evidence="2" id="KW-1185">Reference proteome</keyword>
<proteinExistence type="predicted"/>
<name>A0A068QLN7_9VIRU</name>
<evidence type="ECO:0000313" key="2">
    <source>
        <dbReference type="Proteomes" id="UP000114278"/>
    </source>
</evidence>
<organism evidence="1 2">
    <name type="scientific">Armadillidium vulgare iridescent virus</name>
    <dbReference type="NCBI Taxonomy" id="72201"/>
    <lineage>
        <taxon>Viruses</taxon>
        <taxon>Varidnaviria</taxon>
        <taxon>Bamfordvirae</taxon>
        <taxon>Nucleocytoviricota</taxon>
        <taxon>Megaviricetes</taxon>
        <taxon>Pimascovirales</taxon>
        <taxon>Pimascovirales incertae sedis</taxon>
        <taxon>Iridoviridae</taxon>
        <taxon>Betairidovirinae</taxon>
        <taxon>Iridovirus</taxon>
        <taxon>Iridovirus armadillidium1</taxon>
        <taxon>Invertebrate iridescent virus 31</taxon>
    </lineage>
</organism>
<dbReference type="RefSeq" id="YP_009046641.1">
    <property type="nucleotide sequence ID" value="NC_024451.1"/>
</dbReference>
<dbReference type="KEGG" id="vg:19738611"/>
<accession>A0A068QLN7</accession>
<sequence length="137" mass="15732">MEKKEETERIILQKGVKSPPCFSKKEEVQVTFKCYGAPIGDVGTYTGDTMFTVLYAKTISKVCEHNRIKTTEEEWNISVEDNKKIMEAFSPLDFDPDDSEDLVVSGLECNGTWSAIKTICVYEKNISDERDDYEFYQ</sequence>
<evidence type="ECO:0000313" key="1">
    <source>
        <dbReference type="EMBL" id="CCV02399.1"/>
    </source>
</evidence>